<dbReference type="Proteomes" id="UP001174909">
    <property type="component" value="Unassembled WGS sequence"/>
</dbReference>
<proteinExistence type="predicted"/>
<reference evidence="2" key="1">
    <citation type="submission" date="2023-03" db="EMBL/GenBank/DDBJ databases">
        <authorList>
            <person name="Steffen K."/>
            <person name="Cardenas P."/>
        </authorList>
    </citation>
    <scope>NUCLEOTIDE SEQUENCE</scope>
</reference>
<dbReference type="AlphaFoldDB" id="A0AA35WAA5"/>
<protein>
    <submittedName>
        <fullName evidence="2">Uncharacterized protein</fullName>
    </submittedName>
</protein>
<gene>
    <name evidence="2" type="ORF">GBAR_LOCUS8399</name>
</gene>
<accession>A0AA35WAA5</accession>
<feature type="transmembrane region" description="Helical" evidence="1">
    <location>
        <begin position="52"/>
        <end position="74"/>
    </location>
</feature>
<evidence type="ECO:0000256" key="1">
    <source>
        <dbReference type="SAM" id="Phobius"/>
    </source>
</evidence>
<feature type="non-terminal residue" evidence="2">
    <location>
        <position position="77"/>
    </location>
</feature>
<dbReference type="EMBL" id="CASHTH010001244">
    <property type="protein sequence ID" value="CAI8013194.1"/>
    <property type="molecule type" value="Genomic_DNA"/>
</dbReference>
<sequence length="77" mass="8536">ITIGPDETICFIVSLDGVPVIFGTSSRNSSTVITISGISDESVLLQLMLLQVLQWLSLCWWFCQWVLFLAAVGCDVW</sequence>
<keyword evidence="3" id="KW-1185">Reference proteome</keyword>
<name>A0AA35WAA5_GEOBA</name>
<keyword evidence="1" id="KW-0812">Transmembrane</keyword>
<keyword evidence="1" id="KW-0472">Membrane</keyword>
<evidence type="ECO:0000313" key="2">
    <source>
        <dbReference type="EMBL" id="CAI8013194.1"/>
    </source>
</evidence>
<evidence type="ECO:0000313" key="3">
    <source>
        <dbReference type="Proteomes" id="UP001174909"/>
    </source>
</evidence>
<organism evidence="2 3">
    <name type="scientific">Geodia barretti</name>
    <name type="common">Barrett's horny sponge</name>
    <dbReference type="NCBI Taxonomy" id="519541"/>
    <lineage>
        <taxon>Eukaryota</taxon>
        <taxon>Metazoa</taxon>
        <taxon>Porifera</taxon>
        <taxon>Demospongiae</taxon>
        <taxon>Heteroscleromorpha</taxon>
        <taxon>Tetractinellida</taxon>
        <taxon>Astrophorina</taxon>
        <taxon>Geodiidae</taxon>
        <taxon>Geodia</taxon>
    </lineage>
</organism>
<keyword evidence="1" id="KW-1133">Transmembrane helix</keyword>
<comment type="caution">
    <text evidence="2">The sequence shown here is derived from an EMBL/GenBank/DDBJ whole genome shotgun (WGS) entry which is preliminary data.</text>
</comment>